<evidence type="ECO:0000259" key="5">
    <source>
        <dbReference type="Pfam" id="PF00535"/>
    </source>
</evidence>
<feature type="domain" description="Glycosyltransferase 2-like" evidence="5">
    <location>
        <begin position="4"/>
        <end position="127"/>
    </location>
</feature>
<accession>V4GT80</accession>
<evidence type="ECO:0000256" key="2">
    <source>
        <dbReference type="ARBA" id="ARBA00022676"/>
    </source>
</evidence>
<dbReference type="STRING" id="1324957.K933_09217"/>
<organism evidence="6 7">
    <name type="scientific">Candidatus Halobonum tyrrellensis G22</name>
    <dbReference type="NCBI Taxonomy" id="1324957"/>
    <lineage>
        <taxon>Archaea</taxon>
        <taxon>Methanobacteriati</taxon>
        <taxon>Methanobacteriota</taxon>
        <taxon>Stenosarchaea group</taxon>
        <taxon>Halobacteria</taxon>
        <taxon>Halobacteriales</taxon>
        <taxon>Haloferacaceae</taxon>
        <taxon>Candidatus Halobonum</taxon>
    </lineage>
</organism>
<evidence type="ECO:0000313" key="6">
    <source>
        <dbReference type="EMBL" id="ESP88291.1"/>
    </source>
</evidence>
<dbReference type="Proteomes" id="UP000017840">
    <property type="component" value="Unassembled WGS sequence"/>
</dbReference>
<dbReference type="CDD" id="cd00761">
    <property type="entry name" value="Glyco_tranf_GTA_type"/>
    <property type="match status" value="1"/>
</dbReference>
<protein>
    <submittedName>
        <fullName evidence="6">Glycosyltransferase</fullName>
    </submittedName>
</protein>
<name>V4GT80_9EURY</name>
<keyword evidence="7" id="KW-1185">Reference proteome</keyword>
<dbReference type="eggNOG" id="arCOG01388">
    <property type="taxonomic scope" value="Archaea"/>
</dbReference>
<keyword evidence="3 6" id="KW-0808">Transferase</keyword>
<dbReference type="RefSeq" id="WP_023394428.1">
    <property type="nucleotide sequence ID" value="NZ_ASGZ01000029.1"/>
</dbReference>
<dbReference type="Gene3D" id="3.90.550.10">
    <property type="entry name" value="Spore Coat Polysaccharide Biosynthesis Protein SpsA, Chain A"/>
    <property type="match status" value="1"/>
</dbReference>
<comment type="similarity">
    <text evidence="1">Belongs to the glycosyltransferase 2 family.</text>
</comment>
<keyword evidence="2" id="KW-0328">Glycosyltransferase</keyword>
<dbReference type="InterPro" id="IPR029044">
    <property type="entry name" value="Nucleotide-diphossugar_trans"/>
</dbReference>
<dbReference type="EMBL" id="ASGZ01000029">
    <property type="protein sequence ID" value="ESP88291.1"/>
    <property type="molecule type" value="Genomic_DNA"/>
</dbReference>
<evidence type="ECO:0000313" key="7">
    <source>
        <dbReference type="Proteomes" id="UP000017840"/>
    </source>
</evidence>
<dbReference type="PATRIC" id="fig|1324957.4.peg.1876"/>
<comment type="caution">
    <text evidence="6">The sequence shown here is derived from an EMBL/GenBank/DDBJ whole genome shotgun (WGS) entry which is preliminary data.</text>
</comment>
<dbReference type="SUPFAM" id="SSF53448">
    <property type="entry name" value="Nucleotide-diphospho-sugar transferases"/>
    <property type="match status" value="1"/>
</dbReference>
<evidence type="ECO:0000256" key="1">
    <source>
        <dbReference type="ARBA" id="ARBA00006739"/>
    </source>
</evidence>
<dbReference type="GO" id="GO:0016757">
    <property type="term" value="F:glycosyltransferase activity"/>
    <property type="evidence" value="ECO:0007669"/>
    <property type="project" value="UniProtKB-KW"/>
</dbReference>
<sequence length="303" mass="32780">MEFTVVVPTLNGRDRLAASLDSLAGHAPDAEVVVVNGPSADGTTGMIRDRDDVDVLVEISARNVNVARNAGIDAAAGDAVALLGYDHRVEEGWLAAARESLAAGAEVVTGPLRRTVRGGATSEEAERRTIADREVTYFNGRNVAFRSHVLESLDGFDEYLETGGARDTAHRLAGMDVDVTWLPEMAARRDVDPAADGGRERRRWDWKYRALAYRLVKNYGVRPTVVRRTLSHAVGDARDTLRGVFDGTVTPTAWAANGRDVGLGTVRGVADGLAARVRDRSSTRNPNGLSTRTDRAVATYDRR</sequence>
<feature type="region of interest" description="Disordered" evidence="4">
    <location>
        <begin position="278"/>
        <end position="303"/>
    </location>
</feature>
<dbReference type="PANTHER" id="PTHR43179">
    <property type="entry name" value="RHAMNOSYLTRANSFERASE WBBL"/>
    <property type="match status" value="1"/>
</dbReference>
<gene>
    <name evidence="6" type="ORF">K933_09217</name>
</gene>
<dbReference type="PANTHER" id="PTHR43179:SF12">
    <property type="entry name" value="GALACTOFURANOSYLTRANSFERASE GLFT2"/>
    <property type="match status" value="1"/>
</dbReference>
<reference evidence="6 7" key="1">
    <citation type="journal article" date="2013" name="Genome Announc.">
        <title>Draft Genome Sequence of 'Candidatus Halobonum tyrrellensis' Strain G22, Isolated from the Hypersaline Waters of Lake Tyrrell, Australia.</title>
        <authorList>
            <person name="Ugalde J.A."/>
            <person name="Narasingarao P."/>
            <person name="Kuo S."/>
            <person name="Podell S."/>
            <person name="Allen E.E."/>
        </authorList>
    </citation>
    <scope>NUCLEOTIDE SEQUENCE [LARGE SCALE GENOMIC DNA]</scope>
    <source>
        <strain evidence="6 7">G22</strain>
    </source>
</reference>
<evidence type="ECO:0000256" key="3">
    <source>
        <dbReference type="ARBA" id="ARBA00022679"/>
    </source>
</evidence>
<dbReference type="OrthoDB" id="196370at2157"/>
<evidence type="ECO:0000256" key="4">
    <source>
        <dbReference type="SAM" id="MobiDB-lite"/>
    </source>
</evidence>
<feature type="compositionally biased region" description="Basic and acidic residues" evidence="4">
    <location>
        <begin position="292"/>
        <end position="303"/>
    </location>
</feature>
<dbReference type="Pfam" id="PF00535">
    <property type="entry name" value="Glycos_transf_2"/>
    <property type="match status" value="1"/>
</dbReference>
<dbReference type="AlphaFoldDB" id="V4GT80"/>
<dbReference type="InterPro" id="IPR001173">
    <property type="entry name" value="Glyco_trans_2-like"/>
</dbReference>
<proteinExistence type="inferred from homology"/>